<evidence type="ECO:0000313" key="1">
    <source>
        <dbReference type="EMBL" id="KAF9812676.1"/>
    </source>
</evidence>
<proteinExistence type="predicted"/>
<comment type="caution">
    <text evidence="1">The sequence shown here is derived from an EMBL/GenBank/DDBJ whole genome shotgun (WGS) entry which is preliminary data.</text>
</comment>
<evidence type="ECO:0000313" key="2">
    <source>
        <dbReference type="Proteomes" id="UP000639403"/>
    </source>
</evidence>
<accession>A0A8H7P101</accession>
<organism evidence="1 2">
    <name type="scientific">Rhodonia placenta</name>
    <dbReference type="NCBI Taxonomy" id="104341"/>
    <lineage>
        <taxon>Eukaryota</taxon>
        <taxon>Fungi</taxon>
        <taxon>Dikarya</taxon>
        <taxon>Basidiomycota</taxon>
        <taxon>Agaricomycotina</taxon>
        <taxon>Agaricomycetes</taxon>
        <taxon>Polyporales</taxon>
        <taxon>Adustoporiaceae</taxon>
        <taxon>Rhodonia</taxon>
    </lineage>
</organism>
<dbReference type="EMBL" id="JADOXO010000126">
    <property type="protein sequence ID" value="KAF9812676.1"/>
    <property type="molecule type" value="Genomic_DNA"/>
</dbReference>
<dbReference type="Proteomes" id="UP000639403">
    <property type="component" value="Unassembled WGS sequence"/>
</dbReference>
<protein>
    <submittedName>
        <fullName evidence="1">Uncharacterized protein</fullName>
    </submittedName>
</protein>
<dbReference type="AlphaFoldDB" id="A0A8H7P101"/>
<reference evidence="1" key="1">
    <citation type="submission" date="2020-11" db="EMBL/GenBank/DDBJ databases">
        <authorList>
            <person name="Koelle M."/>
            <person name="Horta M.A.C."/>
            <person name="Nowrousian M."/>
            <person name="Ohm R.A."/>
            <person name="Benz P."/>
            <person name="Pilgard A."/>
        </authorList>
    </citation>
    <scope>NUCLEOTIDE SEQUENCE</scope>
    <source>
        <strain evidence="1">FPRL280</strain>
    </source>
</reference>
<reference evidence="1" key="2">
    <citation type="journal article" name="Front. Microbiol.">
        <title>Degradative Capacity of Two Strains of Rhodonia placenta: From Phenotype to Genotype.</title>
        <authorList>
            <person name="Kolle M."/>
            <person name="Horta M.A.C."/>
            <person name="Nowrousian M."/>
            <person name="Ohm R.A."/>
            <person name="Benz J.P."/>
            <person name="Pilgard A."/>
        </authorList>
    </citation>
    <scope>NUCLEOTIDE SEQUENCE</scope>
    <source>
        <strain evidence="1">FPRL280</strain>
    </source>
</reference>
<sequence>MEKRLDNRYHSVPCQPISCTGILSLSSYLSYFS</sequence>
<name>A0A8H7P101_9APHY</name>
<gene>
    <name evidence="1" type="ORF">IEO21_06063</name>
</gene>